<name>A0ABN2TI04_9ACTN</name>
<proteinExistence type="predicted"/>
<dbReference type="SUPFAM" id="SSF50998">
    <property type="entry name" value="Quinoprotein alcohol dehydrogenase-like"/>
    <property type="match status" value="1"/>
</dbReference>
<dbReference type="Gene3D" id="2.130.10.10">
    <property type="entry name" value="YVTN repeat-like/Quinoprotein amine dehydrogenase"/>
    <property type="match status" value="1"/>
</dbReference>
<keyword evidence="5" id="KW-1185">Reference proteome</keyword>
<reference evidence="4 5" key="1">
    <citation type="journal article" date="2019" name="Int. J. Syst. Evol. Microbiol.">
        <title>The Global Catalogue of Microorganisms (GCM) 10K type strain sequencing project: providing services to taxonomists for standard genome sequencing and annotation.</title>
        <authorList>
            <consortium name="The Broad Institute Genomics Platform"/>
            <consortium name="The Broad Institute Genome Sequencing Center for Infectious Disease"/>
            <person name="Wu L."/>
            <person name="Ma J."/>
        </authorList>
    </citation>
    <scope>NUCLEOTIDE SEQUENCE [LARGE SCALE GENOMIC DNA]</scope>
    <source>
        <strain evidence="4 5">JCM 15313</strain>
    </source>
</reference>
<dbReference type="RefSeq" id="WP_344164453.1">
    <property type="nucleotide sequence ID" value="NZ_BAAAPC010000019.1"/>
</dbReference>
<organism evidence="4 5">
    <name type="scientific">Nocardiopsis rhodophaea</name>
    <dbReference type="NCBI Taxonomy" id="280238"/>
    <lineage>
        <taxon>Bacteria</taxon>
        <taxon>Bacillati</taxon>
        <taxon>Actinomycetota</taxon>
        <taxon>Actinomycetes</taxon>
        <taxon>Streptosporangiales</taxon>
        <taxon>Nocardiopsidaceae</taxon>
        <taxon>Nocardiopsis</taxon>
    </lineage>
</organism>
<dbReference type="EMBL" id="BAAAPC010000019">
    <property type="protein sequence ID" value="GAA2008728.1"/>
    <property type="molecule type" value="Genomic_DNA"/>
</dbReference>
<gene>
    <name evidence="4" type="ORF">GCM10009799_40550</name>
</gene>
<comment type="caution">
    <text evidence="4">The sequence shown here is derived from an EMBL/GenBank/DDBJ whole genome shotgun (WGS) entry which is preliminary data.</text>
</comment>
<dbReference type="InterPro" id="IPR002372">
    <property type="entry name" value="PQQ_rpt_dom"/>
</dbReference>
<feature type="chain" id="PRO_5045786213" description="Pyrrolo-quinoline quinone repeat domain-containing protein" evidence="2">
    <location>
        <begin position="29"/>
        <end position="426"/>
    </location>
</feature>
<dbReference type="InterPro" id="IPR015943">
    <property type="entry name" value="WD40/YVTN_repeat-like_dom_sf"/>
</dbReference>
<evidence type="ECO:0000256" key="1">
    <source>
        <dbReference type="SAM" id="MobiDB-lite"/>
    </source>
</evidence>
<evidence type="ECO:0000313" key="5">
    <source>
        <dbReference type="Proteomes" id="UP001501585"/>
    </source>
</evidence>
<feature type="region of interest" description="Disordered" evidence="1">
    <location>
        <begin position="30"/>
        <end position="52"/>
    </location>
</feature>
<dbReference type="Proteomes" id="UP001501585">
    <property type="component" value="Unassembled WGS sequence"/>
</dbReference>
<dbReference type="InterPro" id="IPR011047">
    <property type="entry name" value="Quinoprotein_ADH-like_sf"/>
</dbReference>
<evidence type="ECO:0000256" key="2">
    <source>
        <dbReference type="SAM" id="SignalP"/>
    </source>
</evidence>
<evidence type="ECO:0000313" key="4">
    <source>
        <dbReference type="EMBL" id="GAA2008728.1"/>
    </source>
</evidence>
<evidence type="ECO:0000259" key="3">
    <source>
        <dbReference type="Pfam" id="PF13360"/>
    </source>
</evidence>
<dbReference type="PROSITE" id="PS51257">
    <property type="entry name" value="PROKAR_LIPOPROTEIN"/>
    <property type="match status" value="1"/>
</dbReference>
<dbReference type="Pfam" id="PF13360">
    <property type="entry name" value="PQQ_2"/>
    <property type="match status" value="1"/>
</dbReference>
<feature type="signal peptide" evidence="2">
    <location>
        <begin position="1"/>
        <end position="28"/>
    </location>
</feature>
<keyword evidence="2" id="KW-0732">Signal</keyword>
<protein>
    <recommendedName>
        <fullName evidence="3">Pyrrolo-quinoline quinone repeat domain-containing protein</fullName>
    </recommendedName>
</protein>
<accession>A0ABN2TI04</accession>
<feature type="domain" description="Pyrrolo-quinoline quinone repeat" evidence="3">
    <location>
        <begin position="158"/>
        <end position="384"/>
    </location>
</feature>
<sequence length="426" mass="43797">MTPDRRRRRATALGAAVCAALVALTACTAGGGASGEEETARPAEEVTPLGDPAEKLSGVDRWDVPPPLDPDALARLPVDGPPAAVGEGFIGTVLPTDEDPELTFVLTDADGTSRWSRSVNPSCTSFTVSRTDGRDIVVLLDNDFDPLRGEADPPTEASGYDAVTGERLWGPVDVPGAVIGPGLVFGDMPGTVVSDDAGATVALSPADGSVQADETDGVVIDHEHNGVLLVEEDGELRARDTVSGRELWSGSDLRPPKGAGGRRVGYARAVEGDGARVLLSWTPADGGGRPITTVNDLRTGTTVAVLPDEVVEPRALSDPVTGVLVATSVADADGFVAAYDGETGRELWRDATADYAPRTLLGGKLFGAQPDRAEKVVLAAADGTTEERGTWPFPIAATPSGATAFALPDADCDKKDGSCVAVGAPS</sequence>